<keyword evidence="1" id="KW-0175">Coiled coil</keyword>
<feature type="region of interest" description="Disordered" evidence="2">
    <location>
        <begin position="118"/>
        <end position="147"/>
    </location>
</feature>
<feature type="compositionally biased region" description="Basic residues" evidence="2">
    <location>
        <begin position="593"/>
        <end position="605"/>
    </location>
</feature>
<comment type="caution">
    <text evidence="3">The sequence shown here is derived from an EMBL/GenBank/DDBJ whole genome shotgun (WGS) entry which is preliminary data.</text>
</comment>
<feature type="region of interest" description="Disordered" evidence="2">
    <location>
        <begin position="943"/>
        <end position="1000"/>
    </location>
</feature>
<dbReference type="GeneID" id="94169938"/>
<dbReference type="OrthoDB" id="265851at2759"/>
<dbReference type="AlphaFoldDB" id="A0A836GYG0"/>
<dbReference type="KEGG" id="lenr:94169938"/>
<evidence type="ECO:0000256" key="1">
    <source>
        <dbReference type="SAM" id="Coils"/>
    </source>
</evidence>
<dbReference type="Proteomes" id="UP000674179">
    <property type="component" value="Chromosome 31"/>
</dbReference>
<feature type="compositionally biased region" description="Basic and acidic residues" evidence="2">
    <location>
        <begin position="943"/>
        <end position="957"/>
    </location>
</feature>
<evidence type="ECO:0000313" key="3">
    <source>
        <dbReference type="EMBL" id="KAG5472008.1"/>
    </source>
</evidence>
<feature type="compositionally biased region" description="Low complexity" evidence="2">
    <location>
        <begin position="963"/>
        <end position="988"/>
    </location>
</feature>
<feature type="region of interest" description="Disordered" evidence="2">
    <location>
        <begin position="841"/>
        <end position="864"/>
    </location>
</feature>
<feature type="region of interest" description="Disordered" evidence="2">
    <location>
        <begin position="590"/>
        <end position="633"/>
    </location>
</feature>
<feature type="region of interest" description="Disordered" evidence="2">
    <location>
        <begin position="1092"/>
        <end position="1114"/>
    </location>
</feature>
<feature type="compositionally biased region" description="Pro residues" evidence="2">
    <location>
        <begin position="847"/>
        <end position="862"/>
    </location>
</feature>
<evidence type="ECO:0008006" key="5">
    <source>
        <dbReference type="Google" id="ProtNLM"/>
    </source>
</evidence>
<evidence type="ECO:0000256" key="2">
    <source>
        <dbReference type="SAM" id="MobiDB-lite"/>
    </source>
</evidence>
<keyword evidence="4" id="KW-1185">Reference proteome</keyword>
<feature type="compositionally biased region" description="Low complexity" evidence="2">
    <location>
        <begin position="606"/>
        <end position="616"/>
    </location>
</feature>
<gene>
    <name evidence="3" type="ORF">CUR178_02673</name>
</gene>
<dbReference type="EMBL" id="JAFHKP010000031">
    <property type="protein sequence ID" value="KAG5472008.1"/>
    <property type="molecule type" value="Genomic_DNA"/>
</dbReference>
<protein>
    <recommendedName>
        <fullName evidence="5">Sfi1 spindle body domain-containing protein</fullName>
    </recommendedName>
</protein>
<evidence type="ECO:0000313" key="4">
    <source>
        <dbReference type="Proteomes" id="UP000674179"/>
    </source>
</evidence>
<accession>A0A836GYG0</accession>
<name>A0A836GYG0_LEIEN</name>
<dbReference type="RefSeq" id="XP_067690531.1">
    <property type="nucleotide sequence ID" value="XM_067834428.1"/>
</dbReference>
<feature type="coiled-coil region" evidence="1">
    <location>
        <begin position="1050"/>
        <end position="1077"/>
    </location>
</feature>
<sequence>MSSPLPLLRPVLEDLLVVSSATDFDVPAERRSSGNLQPSAGKAGRVVEASESVRFSAPPSSFSNGETFVHTCDSRGDITADVSECVGSSEKERRQYGLKRSIELPAIPERPLSRATALEEKVTASSAAGRLRSEEGDGGATGSLATSPLQGVWSHHVYVDPTSTSRDNSVAVLSDAAALMIAHAVHRSSLLQQCFTQWQAQQARHMEWRLHREYFAEGYYQRNLLYLFFRAWQWRHDRRVKCADQRRMLEGLRARHLRHRAFVAWRWWKAQRKRLRERVDEMQARNASTLSRRCFERWHRTSAHRALARAAAQQSADGLRDERFRCWRRFVLQRRKGRILVSVFAIYTPPAWTTAQQSRCDELHRRHTWIQWLRVTMQRRACRLRRYERALSAVTARAEQSLRQGRYMRWLQVTCASLHLTHARRGLIERYYNKWVLLGCLGQIRLQRERETDFPHRKQRCLAQWRDRLCKRRTSRKHLQMAELFFESVMQGHTVGAAFRYWSARRSNRAKAQRMRRVAEGYARPALLRHLLLRHVTDSVLASPAGLEGALEYKRRWRGADASLLPPTESAGASNDKRVRDVAAKTPGSCSLHLRRPIPLHHHRGTSSGATSVSVTCPDAPLEPEGMSSRTEGADKARMIAVTAPEHAVEMTVLLPPSPSYEEVVGPSRVPNTSCRVGGCAPPLRADVGVGTSCEAPTLAPCATPRISSGGDRSASRPDIHQREEAAPPLVATLPAGARNASVAAVPCYAVPGGAPVGWTLGFVPAKSGWPTLDILVASSASVTPLASAIPACHCACCRAPLAGGIAPAEAELAAFASFGQGCREGDTEVSSVAYGPRKLSASPSAALPPPSKGFPPAPPSPRTHYGFDIHRHVDPLAPLTPSSSKATRASDTDCVHILRERGGQRHKAQRRCAQPPAVNLGNAILSQGRVLLSLAGRRAENDKDRALLSPERKEARGAQSVSSASPSSSSSPSSRSSSASTAPRTSAETPFPLYPAPSNADPAALRAQARNVLGDYKSRTRLIAAERAELATIEAQLALAPHAKDIAREKELSRRRRHLQRRLLEWEQRRAQVRQLAVWLEGRVSAATSAAASQAEVGELSQGHSQLRDIAGR</sequence>
<reference evidence="3 4" key="1">
    <citation type="submission" date="2021-02" db="EMBL/GenBank/DDBJ databases">
        <title>Leishmania (Mundinia) enrietti genome sequencing and assembly.</title>
        <authorList>
            <person name="Almutairi H."/>
            <person name="Gatherer D."/>
        </authorList>
    </citation>
    <scope>NUCLEOTIDE SEQUENCE [LARGE SCALE GENOMIC DNA]</scope>
    <source>
        <strain evidence="3">CUR178</strain>
    </source>
</reference>
<proteinExistence type="predicted"/>
<organism evidence="3 4">
    <name type="scientific">Leishmania enriettii</name>
    <dbReference type="NCBI Taxonomy" id="5663"/>
    <lineage>
        <taxon>Eukaryota</taxon>
        <taxon>Discoba</taxon>
        <taxon>Euglenozoa</taxon>
        <taxon>Kinetoplastea</taxon>
        <taxon>Metakinetoplastina</taxon>
        <taxon>Trypanosomatida</taxon>
        <taxon>Trypanosomatidae</taxon>
        <taxon>Leishmaniinae</taxon>
        <taxon>Leishmania</taxon>
    </lineage>
</organism>